<dbReference type="InterPro" id="IPR050975">
    <property type="entry name" value="Sleep_regulator"/>
</dbReference>
<accession>A0A813M8E5</accession>
<dbReference type="EMBL" id="CAJNOC010000086">
    <property type="protein sequence ID" value="CAF0713742.1"/>
    <property type="molecule type" value="Genomic_DNA"/>
</dbReference>
<sequence length="150" mass="17194">MKSQILTIGLILTFLLSRVKSQFLGFGANIILCWRCEDTECNRYFDFTQHTAEQCDGKCWKSYEIIEAKTKEEREQAVETPASRRCFTSDELMKANAIGINTANGCRDIKMREKVKRFCFCDTDMCNSGSKFKTSSVLYIPLIILLGFLI</sequence>
<feature type="chain" id="PRO_5032903193" description="Protein sleepless" evidence="2">
    <location>
        <begin position="22"/>
        <end position="150"/>
    </location>
</feature>
<reference evidence="3" key="1">
    <citation type="submission" date="2021-02" db="EMBL/GenBank/DDBJ databases">
        <authorList>
            <person name="Nowell W R."/>
        </authorList>
    </citation>
    <scope>NUCLEOTIDE SEQUENCE</scope>
    <source>
        <strain evidence="3">Ploen Becks lab</strain>
    </source>
</reference>
<name>A0A813M8E5_9BILA</name>
<feature type="signal peptide" evidence="2">
    <location>
        <begin position="1"/>
        <end position="21"/>
    </location>
</feature>
<dbReference type="PANTHER" id="PTHR33562">
    <property type="entry name" value="ATILLA, ISOFORM B-RELATED-RELATED"/>
    <property type="match status" value="1"/>
</dbReference>
<keyword evidence="4" id="KW-1185">Reference proteome</keyword>
<dbReference type="OrthoDB" id="10027758at2759"/>
<protein>
    <recommendedName>
        <fullName evidence="5">Protein sleepless</fullName>
    </recommendedName>
</protein>
<evidence type="ECO:0000256" key="1">
    <source>
        <dbReference type="ARBA" id="ARBA00022729"/>
    </source>
</evidence>
<keyword evidence="1 2" id="KW-0732">Signal</keyword>
<evidence type="ECO:0000256" key="2">
    <source>
        <dbReference type="SAM" id="SignalP"/>
    </source>
</evidence>
<evidence type="ECO:0000313" key="4">
    <source>
        <dbReference type="Proteomes" id="UP000663879"/>
    </source>
</evidence>
<evidence type="ECO:0008006" key="5">
    <source>
        <dbReference type="Google" id="ProtNLM"/>
    </source>
</evidence>
<dbReference type="Proteomes" id="UP000663879">
    <property type="component" value="Unassembled WGS sequence"/>
</dbReference>
<gene>
    <name evidence="3" type="ORF">OXX778_LOCUS1378</name>
</gene>
<proteinExistence type="predicted"/>
<organism evidence="3 4">
    <name type="scientific">Brachionus calyciflorus</name>
    <dbReference type="NCBI Taxonomy" id="104777"/>
    <lineage>
        <taxon>Eukaryota</taxon>
        <taxon>Metazoa</taxon>
        <taxon>Spiralia</taxon>
        <taxon>Gnathifera</taxon>
        <taxon>Rotifera</taxon>
        <taxon>Eurotatoria</taxon>
        <taxon>Monogononta</taxon>
        <taxon>Pseudotrocha</taxon>
        <taxon>Ploima</taxon>
        <taxon>Brachionidae</taxon>
        <taxon>Brachionus</taxon>
    </lineage>
</organism>
<dbReference type="AlphaFoldDB" id="A0A813M8E5"/>
<evidence type="ECO:0000313" key="3">
    <source>
        <dbReference type="EMBL" id="CAF0713742.1"/>
    </source>
</evidence>
<comment type="caution">
    <text evidence="3">The sequence shown here is derived from an EMBL/GenBank/DDBJ whole genome shotgun (WGS) entry which is preliminary data.</text>
</comment>